<accession>A0ABD3A9Q4</accession>
<reference evidence="1 2" key="1">
    <citation type="submission" date="2024-11" db="EMBL/GenBank/DDBJ databases">
        <title>A near-complete genome assembly of Cinchona calisaya.</title>
        <authorList>
            <person name="Lian D.C."/>
            <person name="Zhao X.W."/>
            <person name="Wei L."/>
        </authorList>
    </citation>
    <scope>NUCLEOTIDE SEQUENCE [LARGE SCALE GENOMIC DNA]</scope>
    <source>
        <tissue evidence="1">Nenye</tissue>
    </source>
</reference>
<dbReference type="EMBL" id="JBJUIK010000005">
    <property type="protein sequence ID" value="KAL3527903.1"/>
    <property type="molecule type" value="Genomic_DNA"/>
</dbReference>
<protein>
    <submittedName>
        <fullName evidence="1">Uncharacterized protein</fullName>
    </submittedName>
</protein>
<proteinExistence type="predicted"/>
<evidence type="ECO:0000313" key="1">
    <source>
        <dbReference type="EMBL" id="KAL3527903.1"/>
    </source>
</evidence>
<dbReference type="PANTHER" id="PTHR21677">
    <property type="entry name" value="CRAMPED PROTEIN"/>
    <property type="match status" value="1"/>
</dbReference>
<sequence>MPRNDPTEMPSTTAQSVDEDLLNKSQSIVDTSTVWEFMIQTGQTCTTKIKLQLFPLNSTTRSILEKDGRNPFLELTLSVRKKISSVIKWTSDCCGVTAGELHRTLGSPTVFRLRYDWFSDLNVDASGVSCKSTAVDQRSESKNIGKDSNVFSRMTCDQIEKINVTSQEIRNPINMHEVQDAAMTEQMLPLLVGHVGDDRPGRSLVSWDDSLTNLSIGALLSEASLLNKINNPTQKSESKSNLQPVELISDISIGTLLTEASLLERINNPIQRSVNNSSLHPT</sequence>
<comment type="caution">
    <text evidence="1">The sequence shown here is derived from an EMBL/GenBank/DDBJ whole genome shotgun (WGS) entry which is preliminary data.</text>
</comment>
<dbReference type="Proteomes" id="UP001630127">
    <property type="component" value="Unassembled WGS sequence"/>
</dbReference>
<name>A0ABD3A9Q4_9GENT</name>
<evidence type="ECO:0000313" key="2">
    <source>
        <dbReference type="Proteomes" id="UP001630127"/>
    </source>
</evidence>
<dbReference type="AlphaFoldDB" id="A0ABD3A9Q4"/>
<dbReference type="InterPro" id="IPR055315">
    <property type="entry name" value="Cramped-like"/>
</dbReference>
<dbReference type="PANTHER" id="PTHR21677:SF4">
    <property type="entry name" value="TSL-KINASE INTERACTING-LIKE PROTEIN"/>
    <property type="match status" value="1"/>
</dbReference>
<gene>
    <name evidence="1" type="ORF">ACH5RR_012559</name>
</gene>
<organism evidence="1 2">
    <name type="scientific">Cinchona calisaya</name>
    <dbReference type="NCBI Taxonomy" id="153742"/>
    <lineage>
        <taxon>Eukaryota</taxon>
        <taxon>Viridiplantae</taxon>
        <taxon>Streptophyta</taxon>
        <taxon>Embryophyta</taxon>
        <taxon>Tracheophyta</taxon>
        <taxon>Spermatophyta</taxon>
        <taxon>Magnoliopsida</taxon>
        <taxon>eudicotyledons</taxon>
        <taxon>Gunneridae</taxon>
        <taxon>Pentapetalae</taxon>
        <taxon>asterids</taxon>
        <taxon>lamiids</taxon>
        <taxon>Gentianales</taxon>
        <taxon>Rubiaceae</taxon>
        <taxon>Cinchonoideae</taxon>
        <taxon>Cinchoneae</taxon>
        <taxon>Cinchona</taxon>
    </lineage>
</organism>
<keyword evidence="2" id="KW-1185">Reference proteome</keyword>